<evidence type="ECO:0008006" key="3">
    <source>
        <dbReference type="Google" id="ProtNLM"/>
    </source>
</evidence>
<reference evidence="1 2" key="1">
    <citation type="submission" date="2022-10" db="EMBL/GenBank/DDBJ databases">
        <title>Luteolibacter arcticus strain CCTCC AB 2014275, whole genome shotgun sequencing project.</title>
        <authorList>
            <person name="Zhao G."/>
            <person name="Shen L."/>
        </authorList>
    </citation>
    <scope>NUCLEOTIDE SEQUENCE [LARGE SCALE GENOMIC DNA]</scope>
    <source>
        <strain evidence="1 2">CCTCC AB 2014275</strain>
    </source>
</reference>
<dbReference type="EMBL" id="JAPDDT010000005">
    <property type="protein sequence ID" value="MCW1923781.1"/>
    <property type="molecule type" value="Genomic_DNA"/>
</dbReference>
<organism evidence="1 2">
    <name type="scientific">Luteolibacter arcticus</name>
    <dbReference type="NCBI Taxonomy" id="1581411"/>
    <lineage>
        <taxon>Bacteria</taxon>
        <taxon>Pseudomonadati</taxon>
        <taxon>Verrucomicrobiota</taxon>
        <taxon>Verrucomicrobiia</taxon>
        <taxon>Verrucomicrobiales</taxon>
        <taxon>Verrucomicrobiaceae</taxon>
        <taxon>Luteolibacter</taxon>
    </lineage>
</organism>
<evidence type="ECO:0000313" key="2">
    <source>
        <dbReference type="Proteomes" id="UP001320876"/>
    </source>
</evidence>
<proteinExistence type="predicted"/>
<dbReference type="RefSeq" id="WP_264487889.1">
    <property type="nucleotide sequence ID" value="NZ_JAPDDT010000005.1"/>
</dbReference>
<name>A0ABT3GJY5_9BACT</name>
<accession>A0ABT3GJY5</accession>
<sequence>MKLRMMGRLAAVWLAAQCHGEDFPILPKDLTQLPASEFCKVVEGTTSKDGRFAIAVGLTTGKPVAWSDFKEEGGSYSLDPEAPGFANFVVDLKKDRATALVRGKHPGTRATYNHERCTVAWSEKAKHLVAMQSWKWHTAYAGVYALSAEGAVTASLDLLPVAQDQLRRILERDHGLKADAFKAKYAVALSDPAVTEEGRVTLTAWAEVPKTDDPSVSISLRFTVRPNADGKLSVSDLKVETPAEEAR</sequence>
<protein>
    <recommendedName>
        <fullName evidence="3">DUF3108 domain-containing protein</fullName>
    </recommendedName>
</protein>
<gene>
    <name evidence="1" type="ORF">OKA05_14535</name>
</gene>
<comment type="caution">
    <text evidence="1">The sequence shown here is derived from an EMBL/GenBank/DDBJ whole genome shotgun (WGS) entry which is preliminary data.</text>
</comment>
<evidence type="ECO:0000313" key="1">
    <source>
        <dbReference type="EMBL" id="MCW1923781.1"/>
    </source>
</evidence>
<dbReference type="Proteomes" id="UP001320876">
    <property type="component" value="Unassembled WGS sequence"/>
</dbReference>
<keyword evidence="2" id="KW-1185">Reference proteome</keyword>